<organism evidence="2 3">
    <name type="scientific">Actinomortierella ambigua</name>
    <dbReference type="NCBI Taxonomy" id="1343610"/>
    <lineage>
        <taxon>Eukaryota</taxon>
        <taxon>Fungi</taxon>
        <taxon>Fungi incertae sedis</taxon>
        <taxon>Mucoromycota</taxon>
        <taxon>Mortierellomycotina</taxon>
        <taxon>Mortierellomycetes</taxon>
        <taxon>Mortierellales</taxon>
        <taxon>Mortierellaceae</taxon>
        <taxon>Actinomortierella</taxon>
    </lineage>
</organism>
<dbReference type="EMBL" id="JAAAJB010000026">
    <property type="protein sequence ID" value="KAG0269379.1"/>
    <property type="molecule type" value="Genomic_DNA"/>
</dbReference>
<sequence length="129" mass="14936">MHFKTLVVATAAVALAVATAEEQQVATDSNILLNDASADTSKLIWPPYYPGSWPPRYPRFPPSPPIYYKRADDEAVEAQGVNTIDGDASDADELEASKWGGWYPWYRPYWRPWGYWRPWWWRGRPGPWY</sequence>
<accession>A0A9P6QI04</accession>
<evidence type="ECO:0000313" key="3">
    <source>
        <dbReference type="Proteomes" id="UP000807716"/>
    </source>
</evidence>
<comment type="caution">
    <text evidence="2">The sequence shown here is derived from an EMBL/GenBank/DDBJ whole genome shotgun (WGS) entry which is preliminary data.</text>
</comment>
<dbReference type="Proteomes" id="UP000807716">
    <property type="component" value="Unassembled WGS sequence"/>
</dbReference>
<keyword evidence="3" id="KW-1185">Reference proteome</keyword>
<protein>
    <submittedName>
        <fullName evidence="2">Uncharacterized protein</fullName>
    </submittedName>
</protein>
<feature type="signal peptide" evidence="1">
    <location>
        <begin position="1"/>
        <end position="20"/>
    </location>
</feature>
<evidence type="ECO:0000313" key="2">
    <source>
        <dbReference type="EMBL" id="KAG0269379.1"/>
    </source>
</evidence>
<evidence type="ECO:0000256" key="1">
    <source>
        <dbReference type="SAM" id="SignalP"/>
    </source>
</evidence>
<feature type="chain" id="PRO_5040471660" evidence="1">
    <location>
        <begin position="21"/>
        <end position="129"/>
    </location>
</feature>
<keyword evidence="1" id="KW-0732">Signal</keyword>
<gene>
    <name evidence="2" type="ORF">DFQ27_003707</name>
</gene>
<proteinExistence type="predicted"/>
<reference evidence="2" key="1">
    <citation type="journal article" date="2020" name="Fungal Divers.">
        <title>Resolving the Mortierellaceae phylogeny through synthesis of multi-gene phylogenetics and phylogenomics.</title>
        <authorList>
            <person name="Vandepol N."/>
            <person name="Liber J."/>
            <person name="Desiro A."/>
            <person name="Na H."/>
            <person name="Kennedy M."/>
            <person name="Barry K."/>
            <person name="Grigoriev I.V."/>
            <person name="Miller A.N."/>
            <person name="O'Donnell K."/>
            <person name="Stajich J.E."/>
            <person name="Bonito G."/>
        </authorList>
    </citation>
    <scope>NUCLEOTIDE SEQUENCE</scope>
    <source>
        <strain evidence="2">BC1065</strain>
    </source>
</reference>
<name>A0A9P6QI04_9FUNG</name>
<dbReference type="AlphaFoldDB" id="A0A9P6QI04"/>